<organism evidence="1 2">
    <name type="scientific">Chanos chanos</name>
    <name type="common">Milkfish</name>
    <name type="synonym">Mugil chanos</name>
    <dbReference type="NCBI Taxonomy" id="29144"/>
    <lineage>
        <taxon>Eukaryota</taxon>
        <taxon>Metazoa</taxon>
        <taxon>Chordata</taxon>
        <taxon>Craniata</taxon>
        <taxon>Vertebrata</taxon>
        <taxon>Euteleostomi</taxon>
        <taxon>Actinopterygii</taxon>
        <taxon>Neopterygii</taxon>
        <taxon>Teleostei</taxon>
        <taxon>Ostariophysi</taxon>
        <taxon>Gonorynchiformes</taxon>
        <taxon>Chanidae</taxon>
        <taxon>Chanos</taxon>
    </lineage>
</organism>
<dbReference type="OrthoDB" id="5985551at2759"/>
<evidence type="ECO:0000313" key="2">
    <source>
        <dbReference type="RefSeq" id="XP_030635631.1"/>
    </source>
</evidence>
<proteinExistence type="predicted"/>
<dbReference type="RefSeq" id="XP_030635631.1">
    <property type="nucleotide sequence ID" value="XM_030779771.1"/>
</dbReference>
<gene>
    <name evidence="2" type="primary">LOC115816706</name>
</gene>
<dbReference type="GeneID" id="115816706"/>
<sequence>MKLESPELLADPVSAEMMRECVENLGPYSQTLANAGRTIVNHVISNCTSATVRSWLQQERNNVLFLNYVRYMNVQFKSYQAEMEKKLHYGLIHIVFVAHGKITGKPVPACCLLPLNSIDHVVLYSPWNCSIDAKAAAGIALGTITPDKRVFNPAENTPNPIPQGWNFIRQAGETLIPEIIVSPVTSNEPVWQIFSEIKNSGFWHENRLLIPYVVQEENSYLSPEIPLHLLLLALSCALPVSVKIRFHLAACLNRTEDVTDRQMLQQYAWTPDRTVMSANLDQTIQNPRLFEAFQSMFGVAG</sequence>
<dbReference type="Proteomes" id="UP000504632">
    <property type="component" value="Chromosome 7"/>
</dbReference>
<accession>A0A6J2VWY6</accession>
<reference evidence="2" key="1">
    <citation type="submission" date="2025-08" db="UniProtKB">
        <authorList>
            <consortium name="RefSeq"/>
        </authorList>
    </citation>
    <scope>IDENTIFICATION</scope>
</reference>
<keyword evidence="1" id="KW-1185">Reference proteome</keyword>
<dbReference type="InParanoid" id="A0A6J2VWY6"/>
<evidence type="ECO:0000313" key="1">
    <source>
        <dbReference type="Proteomes" id="UP000504632"/>
    </source>
</evidence>
<protein>
    <submittedName>
        <fullName evidence="2">Uncharacterized protein LOC115816706</fullName>
    </submittedName>
</protein>
<name>A0A6J2VWY6_CHACN</name>
<dbReference type="AlphaFoldDB" id="A0A6J2VWY6"/>